<keyword evidence="1" id="KW-0472">Membrane</keyword>
<accession>A0A2Z4ACG2</accession>
<dbReference type="AlphaFoldDB" id="A0A2Z4ACG2"/>
<keyword evidence="1" id="KW-1133">Transmembrane helix</keyword>
<proteinExistence type="predicted"/>
<organism evidence="2 3">
    <name type="scientific">Candidatus Moanibacter tarae</name>
    <dbReference type="NCBI Taxonomy" id="2200854"/>
    <lineage>
        <taxon>Bacteria</taxon>
        <taxon>Pseudomonadati</taxon>
        <taxon>Verrucomicrobiota</taxon>
        <taxon>Opitutia</taxon>
        <taxon>Puniceicoccales</taxon>
        <taxon>Puniceicoccales incertae sedis</taxon>
        <taxon>Candidatus Moanibacter</taxon>
    </lineage>
</organism>
<evidence type="ECO:0000313" key="3">
    <source>
        <dbReference type="Proteomes" id="UP000247465"/>
    </source>
</evidence>
<gene>
    <name evidence="2" type="ORF">DF168_00994</name>
</gene>
<evidence type="ECO:0000256" key="1">
    <source>
        <dbReference type="SAM" id="Phobius"/>
    </source>
</evidence>
<dbReference type="Proteomes" id="UP000247465">
    <property type="component" value="Chromosome"/>
</dbReference>
<protein>
    <submittedName>
        <fullName evidence="2">Uncharacterized protein</fullName>
    </submittedName>
</protein>
<keyword evidence="1" id="KW-0812">Transmembrane</keyword>
<name>A0A2Z4ACG2_9BACT</name>
<feature type="transmembrane region" description="Helical" evidence="1">
    <location>
        <begin position="16"/>
        <end position="33"/>
    </location>
</feature>
<sequence>MNQTSNPKNRDPAERPTVWVIFFILIAGLIPMWPMDGFIFGVPTWAAFAVLMSIALSLFATYIIHRLWPENDEEGSKD</sequence>
<dbReference type="KEGG" id="mtar:DF168_00994"/>
<feature type="transmembrane region" description="Helical" evidence="1">
    <location>
        <begin position="45"/>
        <end position="64"/>
    </location>
</feature>
<dbReference type="EMBL" id="CP029803">
    <property type="protein sequence ID" value="AWT59799.1"/>
    <property type="molecule type" value="Genomic_DNA"/>
</dbReference>
<evidence type="ECO:0000313" key="2">
    <source>
        <dbReference type="EMBL" id="AWT59799.1"/>
    </source>
</evidence>
<reference evidence="2 3" key="1">
    <citation type="submission" date="2018-06" db="EMBL/GenBank/DDBJ databases">
        <title>Draft Genome Sequence of a Novel Marine Bacterium Related to the Verrucomicrobia.</title>
        <authorList>
            <person name="Vosseberg J."/>
            <person name="Martijn J."/>
            <person name="Ettema T.J.G."/>
        </authorList>
    </citation>
    <scope>NUCLEOTIDE SEQUENCE [LARGE SCALE GENOMIC DNA]</scope>
    <source>
        <strain evidence="2">TARA_B100001123</strain>
    </source>
</reference>